<evidence type="ECO:0000313" key="2">
    <source>
        <dbReference type="EMBL" id="RMX40860.1"/>
    </source>
</evidence>
<evidence type="ECO:0000313" key="3">
    <source>
        <dbReference type="Proteomes" id="UP000275408"/>
    </source>
</evidence>
<organism evidence="2 3">
    <name type="scientific">Pocillopora damicornis</name>
    <name type="common">Cauliflower coral</name>
    <name type="synonym">Millepora damicornis</name>
    <dbReference type="NCBI Taxonomy" id="46731"/>
    <lineage>
        <taxon>Eukaryota</taxon>
        <taxon>Metazoa</taxon>
        <taxon>Cnidaria</taxon>
        <taxon>Anthozoa</taxon>
        <taxon>Hexacorallia</taxon>
        <taxon>Scleractinia</taxon>
        <taxon>Astrocoeniina</taxon>
        <taxon>Pocilloporidae</taxon>
        <taxon>Pocillopora</taxon>
    </lineage>
</organism>
<name>A0A3M6THK2_POCDA</name>
<comment type="caution">
    <text evidence="2">The sequence shown here is derived from an EMBL/GenBank/DDBJ whole genome shotgun (WGS) entry which is preliminary data.</text>
</comment>
<sequence>MATVQRLKGFIFLAFLYYTGLFGTIVIMGPTLILLCLRPRWFRWVNDHLTVWWLVLPPRKEKGFGSAPTTIIQQLALLKCFKFDIG</sequence>
<keyword evidence="1" id="KW-0812">Transmembrane</keyword>
<keyword evidence="1" id="KW-1133">Transmembrane helix</keyword>
<dbReference type="Proteomes" id="UP000275408">
    <property type="component" value="Unassembled WGS sequence"/>
</dbReference>
<gene>
    <name evidence="2" type="ORF">pdam_00006481</name>
</gene>
<dbReference type="STRING" id="46731.A0A3M6THK2"/>
<keyword evidence="1" id="KW-0472">Membrane</keyword>
<dbReference type="EMBL" id="RCHS01003571">
    <property type="protein sequence ID" value="RMX40860.1"/>
    <property type="molecule type" value="Genomic_DNA"/>
</dbReference>
<accession>A0A3M6THK2</accession>
<dbReference type="AlphaFoldDB" id="A0A3M6THK2"/>
<evidence type="ECO:0000256" key="1">
    <source>
        <dbReference type="SAM" id="Phobius"/>
    </source>
</evidence>
<feature type="transmembrane region" description="Helical" evidence="1">
    <location>
        <begin position="15"/>
        <end position="37"/>
    </location>
</feature>
<reference evidence="2 3" key="1">
    <citation type="journal article" date="2018" name="Sci. Rep.">
        <title>Comparative analysis of the Pocillopora damicornis genome highlights role of immune system in coral evolution.</title>
        <authorList>
            <person name="Cunning R."/>
            <person name="Bay R.A."/>
            <person name="Gillette P."/>
            <person name="Baker A.C."/>
            <person name="Traylor-Knowles N."/>
        </authorList>
    </citation>
    <scope>NUCLEOTIDE SEQUENCE [LARGE SCALE GENOMIC DNA]</scope>
    <source>
        <strain evidence="2">RSMAS</strain>
        <tissue evidence="2">Whole animal</tissue>
    </source>
</reference>
<keyword evidence="3" id="KW-1185">Reference proteome</keyword>
<dbReference type="OrthoDB" id="186786at2759"/>
<proteinExistence type="predicted"/>
<protein>
    <submittedName>
        <fullName evidence="2">Uncharacterized protein</fullName>
    </submittedName>
</protein>